<reference evidence="4 5" key="1">
    <citation type="submission" date="2014-04" db="EMBL/GenBank/DDBJ databases">
        <title>Genome sequencing of Vibrio navarrensis strains.</title>
        <authorList>
            <person name="Gladney L.M."/>
            <person name="Katz L.S."/>
            <person name="Marino-Ramirez L."/>
            <person name="Jordan I.K."/>
        </authorList>
    </citation>
    <scope>NUCLEOTIDE SEQUENCE [LARGE SCALE GENOMIC DNA]</scope>
    <source>
        <strain evidence="4 5">ATCC 51183</strain>
    </source>
</reference>
<evidence type="ECO:0000256" key="2">
    <source>
        <dbReference type="ARBA" id="ARBA00022801"/>
    </source>
</evidence>
<dbReference type="SUPFAM" id="SSF56235">
    <property type="entry name" value="N-terminal nucleophile aminohydrolases (Ntn hydrolases)"/>
    <property type="match status" value="1"/>
</dbReference>
<dbReference type="GO" id="GO:0016787">
    <property type="term" value="F:hydrolase activity"/>
    <property type="evidence" value="ECO:0007669"/>
    <property type="project" value="UniProtKB-KW"/>
</dbReference>
<proteinExistence type="inferred from homology"/>
<accession>A0A099LU72</accession>
<dbReference type="PANTHER" id="PTHR35527:SF2">
    <property type="entry name" value="HYDROLASE"/>
    <property type="match status" value="1"/>
</dbReference>
<keyword evidence="5" id="KW-1185">Reference proteome</keyword>
<dbReference type="AlphaFoldDB" id="A0A099LU72"/>
<dbReference type="InterPro" id="IPR029132">
    <property type="entry name" value="CBAH/NAAA_C"/>
</dbReference>
<evidence type="ECO:0000259" key="3">
    <source>
        <dbReference type="Pfam" id="PF02275"/>
    </source>
</evidence>
<dbReference type="eggNOG" id="COG3049">
    <property type="taxonomic scope" value="Bacteria"/>
</dbReference>
<comment type="caution">
    <text evidence="4">The sequence shown here is derived from an EMBL/GenBank/DDBJ whole genome shotgun (WGS) entry which is preliminary data.</text>
</comment>
<dbReference type="Proteomes" id="UP000029994">
    <property type="component" value="Unassembled WGS sequence"/>
</dbReference>
<gene>
    <name evidence="4" type="ORF">EA26_06470</name>
</gene>
<dbReference type="STRING" id="29495.EA26_06470"/>
<sequence length="383" mass="43347">MVLARQAGQLLQKQHKGHNNTMCTRILNNMDNKQVAVARNMDWEFHLDATLLLTPSGGNAVGMSKAERKKEGLMKKWQAKYASIATLLGDDEDGFGFCDGMNEKGFVANVLYDTNCSFYQGQLSDEQKGLSVLRWGQFMLYRFATVREAVSYFSFPEPGMEICFFGGSVPGDPNAPAQVHAAISDQHGDSAILEIHDGKLTIYHHRDFTVMTNEPDYQTQLNLDTYWRYQWNKTETNNPTPVFTAPGGHTSVQRFERASYYRLLQNQSLSHVDRVAQVAAMISPCKIPQGFEALHPNNLEEQIEKKIGVTFNSFTLWTNISDCRKKRYYLQSNDNIQTVWVEFPKSFEQAQSLCLDAAFRAAQVMGDVTKKMTPVENNPLHTA</sequence>
<evidence type="ECO:0000256" key="1">
    <source>
        <dbReference type="ARBA" id="ARBA00006625"/>
    </source>
</evidence>
<feature type="domain" description="Choloylglycine hydrolase/NAAA C-terminal" evidence="3">
    <location>
        <begin position="23"/>
        <end position="344"/>
    </location>
</feature>
<name>A0A099LU72_9VIBR</name>
<organism evidence="4 5">
    <name type="scientific">Vibrio navarrensis</name>
    <dbReference type="NCBI Taxonomy" id="29495"/>
    <lineage>
        <taxon>Bacteria</taxon>
        <taxon>Pseudomonadati</taxon>
        <taxon>Pseudomonadota</taxon>
        <taxon>Gammaproteobacteria</taxon>
        <taxon>Vibrionales</taxon>
        <taxon>Vibrionaceae</taxon>
        <taxon>Vibrio</taxon>
    </lineage>
</organism>
<evidence type="ECO:0000313" key="5">
    <source>
        <dbReference type="Proteomes" id="UP000029994"/>
    </source>
</evidence>
<dbReference type="InterPro" id="IPR052193">
    <property type="entry name" value="Peptidase_C59"/>
</dbReference>
<dbReference type="PANTHER" id="PTHR35527">
    <property type="entry name" value="CHOLOYLGLYCINE HYDROLASE"/>
    <property type="match status" value="1"/>
</dbReference>
<evidence type="ECO:0000313" key="4">
    <source>
        <dbReference type="EMBL" id="KGK10966.1"/>
    </source>
</evidence>
<keyword evidence="2" id="KW-0378">Hydrolase</keyword>
<protein>
    <recommendedName>
        <fullName evidence="3">Choloylglycine hydrolase/NAAA C-terminal domain-containing protein</fullName>
    </recommendedName>
</protein>
<dbReference type="Pfam" id="PF02275">
    <property type="entry name" value="CBAH"/>
    <property type="match status" value="1"/>
</dbReference>
<dbReference type="Gene3D" id="3.60.60.10">
    <property type="entry name" value="Penicillin V Acylase, Chain A"/>
    <property type="match status" value="1"/>
</dbReference>
<dbReference type="EMBL" id="JMCG01000001">
    <property type="protein sequence ID" value="KGK10966.1"/>
    <property type="molecule type" value="Genomic_DNA"/>
</dbReference>
<dbReference type="InterPro" id="IPR029055">
    <property type="entry name" value="Ntn_hydrolases_N"/>
</dbReference>
<comment type="similarity">
    <text evidence="1">Belongs to the peptidase C59 family.</text>
</comment>